<dbReference type="SUPFAM" id="SSF47240">
    <property type="entry name" value="Ferritin-like"/>
    <property type="match status" value="1"/>
</dbReference>
<dbReference type="Gene3D" id="1.20.1260.10">
    <property type="match status" value="1"/>
</dbReference>
<comment type="catalytic activity">
    <reaction evidence="8 9">
        <text>4 Fe(2+) + O2 + 4 H(+) = 4 Fe(3+) + 2 H2O</text>
        <dbReference type="Rhea" id="RHEA:11148"/>
        <dbReference type="ChEBI" id="CHEBI:15377"/>
        <dbReference type="ChEBI" id="CHEBI:15378"/>
        <dbReference type="ChEBI" id="CHEBI:15379"/>
        <dbReference type="ChEBI" id="CHEBI:29033"/>
        <dbReference type="ChEBI" id="CHEBI:29034"/>
        <dbReference type="EC" id="1.16.3.1"/>
    </reaction>
</comment>
<dbReference type="InterPro" id="IPR009078">
    <property type="entry name" value="Ferritin-like_SF"/>
</dbReference>
<dbReference type="InterPro" id="IPR012347">
    <property type="entry name" value="Ferritin-like"/>
</dbReference>
<evidence type="ECO:0000256" key="9">
    <source>
        <dbReference type="RuleBase" id="RU361145"/>
    </source>
</evidence>
<gene>
    <name evidence="11" type="ORF">V6N11_053690</name>
</gene>
<dbReference type="PROSITE" id="PS00204">
    <property type="entry name" value="FERRITIN_2"/>
    <property type="match status" value="1"/>
</dbReference>
<evidence type="ECO:0000259" key="10">
    <source>
        <dbReference type="PROSITE" id="PS50905"/>
    </source>
</evidence>
<evidence type="ECO:0000256" key="5">
    <source>
        <dbReference type="ARBA" id="ARBA00023004"/>
    </source>
</evidence>
<evidence type="ECO:0000256" key="3">
    <source>
        <dbReference type="ARBA" id="ARBA00022723"/>
    </source>
</evidence>
<sequence length="84" mass="9781">MHYTQWSLHCLLEKLTNEKLLNLHTVAERNHDVQLTDFIEGEFLAEQVEAIKKISEFVAQLRRVGKGHGVWHFDQMLLHEGAMA</sequence>
<evidence type="ECO:0000313" key="12">
    <source>
        <dbReference type="Proteomes" id="UP001396334"/>
    </source>
</evidence>
<evidence type="ECO:0000256" key="8">
    <source>
        <dbReference type="ARBA" id="ARBA00047990"/>
    </source>
</evidence>
<dbReference type="EMBL" id="JBBPBN010000017">
    <property type="protein sequence ID" value="KAK9019162.1"/>
    <property type="molecule type" value="Genomic_DNA"/>
</dbReference>
<accession>A0ABR2S2M3</accession>
<comment type="subunit">
    <text evidence="7">Oligomer of 24 subunits. There are two types of subunits: L (light) chain and H (heavy) chain. The major chain can be light or heavy, depending on the species and tissue type. The functional molecule forms a roughly spherical shell with a diameter of 12 nm and contains a central cavity into which the insoluble mineral iron core is deposited.</text>
</comment>
<dbReference type="PROSITE" id="PS50905">
    <property type="entry name" value="FERRITIN_LIKE"/>
    <property type="match status" value="1"/>
</dbReference>
<keyword evidence="12" id="KW-1185">Reference proteome</keyword>
<dbReference type="PANTHER" id="PTHR11431">
    <property type="entry name" value="FERRITIN"/>
    <property type="match status" value="1"/>
</dbReference>
<keyword evidence="9" id="KW-0560">Oxidoreductase</keyword>
<dbReference type="InterPro" id="IPR001519">
    <property type="entry name" value="Ferritin"/>
</dbReference>
<evidence type="ECO:0000256" key="1">
    <source>
        <dbReference type="ARBA" id="ARBA00007513"/>
    </source>
</evidence>
<comment type="similarity">
    <text evidence="1 9">Belongs to the ferritin family.</text>
</comment>
<dbReference type="InterPro" id="IPR009040">
    <property type="entry name" value="Ferritin-like_diiron"/>
</dbReference>
<name>A0ABR2S2M3_9ROSI</name>
<evidence type="ECO:0000256" key="4">
    <source>
        <dbReference type="ARBA" id="ARBA00022946"/>
    </source>
</evidence>
<keyword evidence="3 9" id="KW-0479">Metal-binding</keyword>
<keyword evidence="4" id="KW-0809">Transit peptide</keyword>
<comment type="function">
    <text evidence="9">Stores iron in a soluble, non-toxic, readily available form. Important for iron homeostasis. Iron is taken up in the ferrous form and deposited as ferric hydroxides after oxidation.</text>
</comment>
<dbReference type="InterPro" id="IPR014034">
    <property type="entry name" value="Ferritin_CS"/>
</dbReference>
<reference evidence="11 12" key="1">
    <citation type="journal article" date="2024" name="G3 (Bethesda)">
        <title>Genome assembly of Hibiscus sabdariffa L. provides insights into metabolisms of medicinal natural products.</title>
        <authorList>
            <person name="Kim T."/>
        </authorList>
    </citation>
    <scope>NUCLEOTIDE SEQUENCE [LARGE SCALE GENOMIC DNA]</scope>
    <source>
        <strain evidence="11">TK-2024</strain>
        <tissue evidence="11">Old leaves</tissue>
    </source>
</reference>
<dbReference type="EC" id="1.16.3.1" evidence="9"/>
<dbReference type="Proteomes" id="UP001396334">
    <property type="component" value="Unassembled WGS sequence"/>
</dbReference>
<evidence type="ECO:0000256" key="6">
    <source>
        <dbReference type="ARBA" id="ARBA00025111"/>
    </source>
</evidence>
<evidence type="ECO:0000256" key="7">
    <source>
        <dbReference type="ARBA" id="ARBA00026060"/>
    </source>
</evidence>
<proteinExistence type="inferred from homology"/>
<evidence type="ECO:0000313" key="11">
    <source>
        <dbReference type="EMBL" id="KAK9019162.1"/>
    </source>
</evidence>
<dbReference type="InterPro" id="IPR008331">
    <property type="entry name" value="Ferritin_DPS_dom"/>
</dbReference>
<comment type="function">
    <text evidence="6">Stores iron in a soluble, non-toxic, readily available form. Important for iron homeostasis. Has ferroxidase activity. Iron is taken up in the ferrous form and deposited as ferric hydroxides after oxidation.</text>
</comment>
<comment type="caution">
    <text evidence="11">The sequence shown here is derived from an EMBL/GenBank/DDBJ whole genome shotgun (WGS) entry which is preliminary data.</text>
</comment>
<feature type="domain" description="Ferritin-like diiron" evidence="10">
    <location>
        <begin position="1"/>
        <end position="65"/>
    </location>
</feature>
<dbReference type="Pfam" id="PF00210">
    <property type="entry name" value="Ferritin"/>
    <property type="match status" value="1"/>
</dbReference>
<dbReference type="PANTHER" id="PTHR11431:SF75">
    <property type="entry name" value="FERRITIN"/>
    <property type="match status" value="1"/>
</dbReference>
<keyword evidence="2 9" id="KW-0409">Iron storage</keyword>
<keyword evidence="5 9" id="KW-0408">Iron</keyword>
<protein>
    <recommendedName>
        <fullName evidence="9">Ferritin</fullName>
        <ecNumber evidence="9">1.16.3.1</ecNumber>
    </recommendedName>
</protein>
<evidence type="ECO:0000256" key="2">
    <source>
        <dbReference type="ARBA" id="ARBA00022434"/>
    </source>
</evidence>
<organism evidence="11 12">
    <name type="scientific">Hibiscus sabdariffa</name>
    <name type="common">roselle</name>
    <dbReference type="NCBI Taxonomy" id="183260"/>
    <lineage>
        <taxon>Eukaryota</taxon>
        <taxon>Viridiplantae</taxon>
        <taxon>Streptophyta</taxon>
        <taxon>Embryophyta</taxon>
        <taxon>Tracheophyta</taxon>
        <taxon>Spermatophyta</taxon>
        <taxon>Magnoliopsida</taxon>
        <taxon>eudicotyledons</taxon>
        <taxon>Gunneridae</taxon>
        <taxon>Pentapetalae</taxon>
        <taxon>rosids</taxon>
        <taxon>malvids</taxon>
        <taxon>Malvales</taxon>
        <taxon>Malvaceae</taxon>
        <taxon>Malvoideae</taxon>
        <taxon>Hibiscus</taxon>
    </lineage>
</organism>